<evidence type="ECO:0000259" key="6">
    <source>
        <dbReference type="Pfam" id="PF02837"/>
    </source>
</evidence>
<dbReference type="PANTHER" id="PTHR42732:SF1">
    <property type="entry name" value="BETA-MANNOSIDASE"/>
    <property type="match status" value="1"/>
</dbReference>
<gene>
    <name evidence="7" type="ORF">CINTURNW_3375</name>
</gene>
<dbReference type="STRING" id="1294142.CINTURNW_3375"/>
<dbReference type="InterPro" id="IPR036156">
    <property type="entry name" value="Beta-gal/glucu_dom_sf"/>
</dbReference>
<dbReference type="PANTHER" id="PTHR42732">
    <property type="entry name" value="BETA-GALACTOSIDASE"/>
    <property type="match status" value="1"/>
</dbReference>
<dbReference type="Proteomes" id="UP000016721">
    <property type="component" value="Unassembled WGS sequence"/>
</dbReference>
<dbReference type="Gene3D" id="2.60.40.10">
    <property type="entry name" value="Immunoglobulins"/>
    <property type="match status" value="2"/>
</dbReference>
<dbReference type="InterPro" id="IPR017853">
    <property type="entry name" value="GH"/>
</dbReference>
<dbReference type="InterPro" id="IPR008979">
    <property type="entry name" value="Galactose-bd-like_sf"/>
</dbReference>
<dbReference type="InterPro" id="IPR013783">
    <property type="entry name" value="Ig-like_fold"/>
</dbReference>
<dbReference type="Gene3D" id="2.60.120.260">
    <property type="entry name" value="Galactose-binding domain-like"/>
    <property type="match status" value="1"/>
</dbReference>
<dbReference type="InterPro" id="IPR006103">
    <property type="entry name" value="Glyco_hydro_2_cat"/>
</dbReference>
<dbReference type="HOGENOM" id="CLU_006501_5_0_9"/>
<dbReference type="InterPro" id="IPR006104">
    <property type="entry name" value="Glyco_hydro_2_N"/>
</dbReference>
<dbReference type="PRINTS" id="PR00132">
    <property type="entry name" value="GLHYDRLASE2"/>
</dbReference>
<accession>U2PS54</accession>
<dbReference type="AlphaFoldDB" id="U2PS54"/>
<comment type="similarity">
    <text evidence="1">Belongs to the glycosyl hydrolase 2 family.</text>
</comment>
<dbReference type="OrthoDB" id="9762066at2"/>
<dbReference type="SUPFAM" id="SSF49303">
    <property type="entry name" value="beta-Galactosidase/glucuronidase domain"/>
    <property type="match status" value="1"/>
</dbReference>
<comment type="caution">
    <text evidence="7">The sequence shown here is derived from an EMBL/GenBank/DDBJ whole genome shotgun (WGS) entry which is preliminary data.</text>
</comment>
<reference evidence="7 8" key="1">
    <citation type="journal article" date="2013" name="Genome Announc.">
        <title>Draft Genome Sequence of the Hydrogen- and Ethanol-Producing Bacterium Clostridium intestinale Strain URNW.</title>
        <authorList>
            <person name="Lal S."/>
            <person name="Ramachandran U."/>
            <person name="Zhang X."/>
            <person name="Sparling R."/>
            <person name="Levin D.B."/>
        </authorList>
    </citation>
    <scope>NUCLEOTIDE SEQUENCE [LARGE SCALE GENOMIC DNA]</scope>
    <source>
        <strain evidence="7 8">URNW</strain>
    </source>
</reference>
<dbReference type="InterPro" id="IPR006101">
    <property type="entry name" value="Glyco_hydro_2"/>
</dbReference>
<keyword evidence="3" id="KW-0326">Glycosidase</keyword>
<evidence type="ECO:0000259" key="5">
    <source>
        <dbReference type="Pfam" id="PF02836"/>
    </source>
</evidence>
<evidence type="ECO:0000256" key="2">
    <source>
        <dbReference type="ARBA" id="ARBA00022801"/>
    </source>
</evidence>
<dbReference type="RefSeq" id="WP_021803335.1">
    <property type="nucleotide sequence ID" value="NZ_KI273145.1"/>
</dbReference>
<evidence type="ECO:0000259" key="4">
    <source>
        <dbReference type="Pfam" id="PF00703"/>
    </source>
</evidence>
<dbReference type="Pfam" id="PF02836">
    <property type="entry name" value="Glyco_hydro_2_C"/>
    <property type="match status" value="1"/>
</dbReference>
<dbReference type="SUPFAM" id="SSF51445">
    <property type="entry name" value="(Trans)glycosidases"/>
    <property type="match status" value="1"/>
</dbReference>
<protein>
    <submittedName>
        <fullName evidence="7">Beta-galactosidase LacZ</fullName>
    </submittedName>
</protein>
<dbReference type="InterPro" id="IPR006102">
    <property type="entry name" value="Ig-like_GH2"/>
</dbReference>
<evidence type="ECO:0000256" key="3">
    <source>
        <dbReference type="ARBA" id="ARBA00023295"/>
    </source>
</evidence>
<feature type="domain" description="Glycoside hydrolase family 2 immunoglobulin-like beta-sandwich" evidence="4">
    <location>
        <begin position="158"/>
        <end position="258"/>
    </location>
</feature>
<dbReference type="PATRIC" id="fig|1294142.3.peg.3521"/>
<keyword evidence="8" id="KW-1185">Reference proteome</keyword>
<dbReference type="Pfam" id="PF02837">
    <property type="entry name" value="Glyco_hydro_2_N"/>
    <property type="match status" value="1"/>
</dbReference>
<dbReference type="GO" id="GO:0004553">
    <property type="term" value="F:hydrolase activity, hydrolyzing O-glycosyl compounds"/>
    <property type="evidence" value="ECO:0007669"/>
    <property type="project" value="InterPro"/>
</dbReference>
<evidence type="ECO:0000313" key="7">
    <source>
        <dbReference type="EMBL" id="ERK29290.1"/>
    </source>
</evidence>
<dbReference type="InterPro" id="IPR051913">
    <property type="entry name" value="GH2_Domain-Containing"/>
</dbReference>
<dbReference type="eggNOG" id="COG3250">
    <property type="taxonomic scope" value="Bacteria"/>
</dbReference>
<organism evidence="7 8">
    <name type="scientific">Clostridium intestinale URNW</name>
    <dbReference type="NCBI Taxonomy" id="1294142"/>
    <lineage>
        <taxon>Bacteria</taxon>
        <taxon>Bacillati</taxon>
        <taxon>Bacillota</taxon>
        <taxon>Clostridia</taxon>
        <taxon>Eubacteriales</taxon>
        <taxon>Clostridiaceae</taxon>
        <taxon>Clostridium</taxon>
    </lineage>
</organism>
<dbReference type="SUPFAM" id="SSF49785">
    <property type="entry name" value="Galactose-binding domain-like"/>
    <property type="match status" value="1"/>
</dbReference>
<name>U2PS54_9CLOT</name>
<dbReference type="Gene3D" id="3.20.20.80">
    <property type="entry name" value="Glycosidases"/>
    <property type="match status" value="1"/>
</dbReference>
<dbReference type="GO" id="GO:0005975">
    <property type="term" value="P:carbohydrate metabolic process"/>
    <property type="evidence" value="ECO:0007669"/>
    <property type="project" value="InterPro"/>
</dbReference>
<feature type="domain" description="Glycosyl hydrolases family 2 sugar binding" evidence="6">
    <location>
        <begin position="41"/>
        <end position="138"/>
    </location>
</feature>
<feature type="domain" description="Glycoside hydrolase family 2 catalytic" evidence="5">
    <location>
        <begin position="265"/>
        <end position="557"/>
    </location>
</feature>
<dbReference type="Pfam" id="PF00703">
    <property type="entry name" value="Glyco_hydro_2"/>
    <property type="match status" value="1"/>
</dbReference>
<evidence type="ECO:0000256" key="1">
    <source>
        <dbReference type="ARBA" id="ARBA00007401"/>
    </source>
</evidence>
<keyword evidence="2" id="KW-0378">Hydrolase</keyword>
<sequence>MKIININDNWLFIKDKNVSETVILSHCFNGIDGQSGNGMFKGECCYQKSLNINEEELEKFIFLEIGAASLVSKVYVNGEFAGESSCGFSMYRVFLTPFLKAGENTISIRVDNSRNDAVYPLMADFSFYGGLYRDVNLIISENLHFDLMDNSRDGIYLTQKGIAEGTFELKINGKIINELSETKEVKVDFKLINKQDQIVYSKVIDVNVFKEENFELLETINDIIVWQGIENPYLYKAQIDLVHDGQIYDKRVIEIGFRTVEITPDRGVFLNGKSIKLNGVSRHQDFDGIGNALTKEHMELDMSIIKEVGANSVRLSHYQHDDYFYTLCDREGILAWAEIPFISVPTTADKENKNAKDQLEKLIKQAYNHSSIYCWGVQNEITIAIENEKIYEMVKELATIARELDSSRFIAQANIHSVANESPLNDISDFVGYNLYYGWYYKEMKDLAIRLDEFHNVRPNIPVMVTEYGVDTNPDLHSYNPTVKDYTEEYQLLFQNNALKTFNEREFILGGYVWAMFDFGSEIRNEGGKKGRNQKGLVTIDRKIKKDAFYLCKAYWSKELFVKLAGSRFVNRHEEFNDIVVLSNVENIKLYVNDKFIDEINDKEPLKKFANVKLELGKNVVKVEAIDSENNTYTDEIILNRTEEADESYVLKKPETTTHVTNWFQKFDLTDVQEVTLKEGYYSTFDTLDELYKNEEAKAVFKKYFGDIAESDQMSAMRGLMTIDSMSKRSRFNIPKELLSVINKELNVIPKTEDQVSRSNLRL</sequence>
<proteinExistence type="inferred from homology"/>
<evidence type="ECO:0000313" key="8">
    <source>
        <dbReference type="Proteomes" id="UP000016721"/>
    </source>
</evidence>
<dbReference type="EMBL" id="APJA01000019">
    <property type="protein sequence ID" value="ERK29290.1"/>
    <property type="molecule type" value="Genomic_DNA"/>
</dbReference>